<organism evidence="1 2">
    <name type="scientific">Arabidopsis thaliana</name>
    <name type="common">Mouse-ear cress</name>
    <dbReference type="NCBI Taxonomy" id="3702"/>
    <lineage>
        <taxon>Eukaryota</taxon>
        <taxon>Viridiplantae</taxon>
        <taxon>Streptophyta</taxon>
        <taxon>Embryophyta</taxon>
        <taxon>Tracheophyta</taxon>
        <taxon>Spermatophyta</taxon>
        <taxon>Magnoliopsida</taxon>
        <taxon>eudicotyledons</taxon>
        <taxon>Gunneridae</taxon>
        <taxon>Pentapetalae</taxon>
        <taxon>rosids</taxon>
        <taxon>malvids</taxon>
        <taxon>Brassicales</taxon>
        <taxon>Brassicaceae</taxon>
        <taxon>Camelineae</taxon>
        <taxon>Arabidopsis</taxon>
    </lineage>
</organism>
<dbReference type="EMBL" id="LR881470">
    <property type="protein sequence ID" value="CAD5332898.1"/>
    <property type="molecule type" value="Genomic_DNA"/>
</dbReference>
<gene>
    <name evidence="1" type="ORF">AT9943_LOCUS20278</name>
</gene>
<name>A0A7G2FDM2_ARATH</name>
<dbReference type="Proteomes" id="UP000516314">
    <property type="component" value="Chromosome 5"/>
</dbReference>
<dbReference type="Pfam" id="PF14223">
    <property type="entry name" value="Retrotran_gag_2"/>
    <property type="match status" value="1"/>
</dbReference>
<accession>A0A7G2FDM2</accession>
<proteinExistence type="predicted"/>
<dbReference type="AlphaFoldDB" id="A0A7G2FDM2"/>
<reference evidence="1 2" key="1">
    <citation type="submission" date="2020-09" db="EMBL/GenBank/DDBJ databases">
        <authorList>
            <person name="Ashkenazy H."/>
        </authorList>
    </citation>
    <scope>NUCLEOTIDE SEQUENCE [LARGE SCALE GENOMIC DNA]</scope>
    <source>
        <strain evidence="2">cv. Cdm-0</strain>
    </source>
</reference>
<evidence type="ECO:0000313" key="1">
    <source>
        <dbReference type="EMBL" id="CAD5332898.1"/>
    </source>
</evidence>
<protein>
    <submittedName>
        <fullName evidence="1">(thale cress) hypothetical protein</fullName>
    </submittedName>
</protein>
<evidence type="ECO:0000313" key="2">
    <source>
        <dbReference type="Proteomes" id="UP000516314"/>
    </source>
</evidence>
<sequence>MILTGAQRTELAEKTVKDQKMKNYLFASVDKTIRKTILQKETSKDLWESMKRKYQGNDMVQKLSTTEVTEKL</sequence>